<evidence type="ECO:0000256" key="4">
    <source>
        <dbReference type="SAM" id="Coils"/>
    </source>
</evidence>
<gene>
    <name evidence="6" type="ORF">HPHI1048_LOCUS22063</name>
</gene>
<name>A0A7S0NC75_9CRYP</name>
<dbReference type="GO" id="GO:0015979">
    <property type="term" value="P:photosynthesis"/>
    <property type="evidence" value="ECO:0007669"/>
    <property type="project" value="InterPro"/>
</dbReference>
<accession>A0A7S0NC75</accession>
<dbReference type="GO" id="GO:0009523">
    <property type="term" value="C:photosystem II"/>
    <property type="evidence" value="ECO:0007669"/>
    <property type="project" value="InterPro"/>
</dbReference>
<keyword evidence="5" id="KW-0732">Signal</keyword>
<organism evidence="6">
    <name type="scientific">Hanusia phi</name>
    <dbReference type="NCBI Taxonomy" id="3032"/>
    <lineage>
        <taxon>Eukaryota</taxon>
        <taxon>Cryptophyceae</taxon>
        <taxon>Pyrenomonadales</taxon>
        <taxon>Geminigeraceae</taxon>
        <taxon>Hanusia</taxon>
    </lineage>
</organism>
<dbReference type="InterPro" id="IPR023222">
    <property type="entry name" value="PsbQ-like_dom_sf"/>
</dbReference>
<dbReference type="GO" id="GO:0005509">
    <property type="term" value="F:calcium ion binding"/>
    <property type="evidence" value="ECO:0007669"/>
    <property type="project" value="InterPro"/>
</dbReference>
<feature type="chain" id="PRO_5031192528" evidence="5">
    <location>
        <begin position="20"/>
        <end position="270"/>
    </location>
</feature>
<evidence type="ECO:0000256" key="5">
    <source>
        <dbReference type="SAM" id="SignalP"/>
    </source>
</evidence>
<dbReference type="EMBL" id="HBEO01032599">
    <property type="protein sequence ID" value="CAD8505434.1"/>
    <property type="molecule type" value="Transcribed_RNA"/>
</dbReference>
<keyword evidence="2" id="KW-0793">Thylakoid</keyword>
<comment type="subcellular location">
    <subcellularLocation>
        <location evidence="1">Membrane</location>
    </subcellularLocation>
</comment>
<dbReference type="Gene3D" id="1.20.120.290">
    <property type="entry name" value="Oxygen-evolving enhancer protein 3 (PsbQ), four-helix up-down bundle"/>
    <property type="match status" value="1"/>
</dbReference>
<feature type="coiled-coil region" evidence="4">
    <location>
        <begin position="116"/>
        <end position="155"/>
    </location>
</feature>
<evidence type="ECO:0000256" key="1">
    <source>
        <dbReference type="ARBA" id="ARBA00004370"/>
    </source>
</evidence>
<proteinExistence type="predicted"/>
<dbReference type="SUPFAM" id="SSF101112">
    <property type="entry name" value="Oxygen-evolving enhancer protein 3"/>
    <property type="match status" value="1"/>
</dbReference>
<reference evidence="6" key="1">
    <citation type="submission" date="2021-01" db="EMBL/GenBank/DDBJ databases">
        <authorList>
            <person name="Corre E."/>
            <person name="Pelletier E."/>
            <person name="Niang G."/>
            <person name="Scheremetjew M."/>
            <person name="Finn R."/>
            <person name="Kale V."/>
            <person name="Holt S."/>
            <person name="Cochrane G."/>
            <person name="Meng A."/>
            <person name="Brown T."/>
            <person name="Cohen L."/>
        </authorList>
    </citation>
    <scope>NUCLEOTIDE SEQUENCE</scope>
    <source>
        <strain evidence="6">CCMP325</strain>
    </source>
</reference>
<sequence>MKQILLLALYACFASQVRSFQNPASFLGNWRGEGQGMSSTQQSMRMSLRVTEDENVGRRKFVAALSTLGTAHALSLFTQNAAAAETGEAKGDESVCDNFLGCNQPKSLPPPKKVYKDIFEEERELARQREAEAEAARAEQRKKQLLALKNQTEVLVSGRNTLEKDVRDVMRQLAGQPDDFSAWDDLRRMSRLYDTALRKDGMNTLMDKIRKMKLELDKSKADENASKFNKSLQNLDKAAKKRNVDDVTASLTEALSSFDQWLALLPSFTS</sequence>
<dbReference type="InterPro" id="IPR008797">
    <property type="entry name" value="PSII_PsbQ"/>
</dbReference>
<evidence type="ECO:0000313" key="6">
    <source>
        <dbReference type="EMBL" id="CAD8505434.1"/>
    </source>
</evidence>
<keyword evidence="3" id="KW-0472">Membrane</keyword>
<dbReference type="AlphaFoldDB" id="A0A7S0NC75"/>
<dbReference type="Pfam" id="PF05757">
    <property type="entry name" value="PsbQ"/>
    <property type="match status" value="1"/>
</dbReference>
<feature type="signal peptide" evidence="5">
    <location>
        <begin position="1"/>
        <end position="19"/>
    </location>
</feature>
<dbReference type="GO" id="GO:0019898">
    <property type="term" value="C:extrinsic component of membrane"/>
    <property type="evidence" value="ECO:0007669"/>
    <property type="project" value="InterPro"/>
</dbReference>
<keyword evidence="4" id="KW-0175">Coiled coil</keyword>
<evidence type="ECO:0000256" key="2">
    <source>
        <dbReference type="ARBA" id="ARBA00023078"/>
    </source>
</evidence>
<evidence type="ECO:0000256" key="3">
    <source>
        <dbReference type="ARBA" id="ARBA00023136"/>
    </source>
</evidence>
<protein>
    <submittedName>
        <fullName evidence="6">Uncharacterized protein</fullName>
    </submittedName>
</protein>